<gene>
    <name evidence="1" type="ORF">SDC9_91073</name>
</gene>
<evidence type="ECO:0000313" key="1">
    <source>
        <dbReference type="EMBL" id="MPM44395.1"/>
    </source>
</evidence>
<name>A0A644ZU42_9ZZZZ</name>
<dbReference type="AlphaFoldDB" id="A0A644ZU42"/>
<accession>A0A644ZU42</accession>
<proteinExistence type="predicted"/>
<reference evidence="1" key="1">
    <citation type="submission" date="2019-08" db="EMBL/GenBank/DDBJ databases">
        <authorList>
            <person name="Kucharzyk K."/>
            <person name="Murdoch R.W."/>
            <person name="Higgins S."/>
            <person name="Loffler F."/>
        </authorList>
    </citation>
    <scope>NUCLEOTIDE SEQUENCE</scope>
</reference>
<protein>
    <submittedName>
        <fullName evidence="1">Uncharacterized protein</fullName>
    </submittedName>
</protein>
<sequence length="138" mass="15328">MRPLARLRFGAPVVHRIVVQSPVGAGIVMPQFFGKPARAFSLRAILSNDDVFARLRFDIGCGHAGHGNLALVHINPPLARLLLELFNLIHNRRASFARPRRHSARYLVNLSAKNSMYSSYRSRPSGVSWLTSKCPAEA</sequence>
<comment type="caution">
    <text evidence="1">The sequence shown here is derived from an EMBL/GenBank/DDBJ whole genome shotgun (WGS) entry which is preliminary data.</text>
</comment>
<organism evidence="1">
    <name type="scientific">bioreactor metagenome</name>
    <dbReference type="NCBI Taxonomy" id="1076179"/>
    <lineage>
        <taxon>unclassified sequences</taxon>
        <taxon>metagenomes</taxon>
        <taxon>ecological metagenomes</taxon>
    </lineage>
</organism>
<dbReference type="EMBL" id="VSSQ01010457">
    <property type="protein sequence ID" value="MPM44395.1"/>
    <property type="molecule type" value="Genomic_DNA"/>
</dbReference>